<dbReference type="SUPFAM" id="SSF116734">
    <property type="entry name" value="DNA methylase specificity domain"/>
    <property type="match status" value="2"/>
</dbReference>
<evidence type="ECO:0000256" key="3">
    <source>
        <dbReference type="ARBA" id="ARBA00023125"/>
    </source>
</evidence>
<dbReference type="PANTHER" id="PTHR43140">
    <property type="entry name" value="TYPE-1 RESTRICTION ENZYME ECOKI SPECIFICITY PROTEIN"/>
    <property type="match status" value="1"/>
</dbReference>
<evidence type="ECO:0000256" key="2">
    <source>
        <dbReference type="ARBA" id="ARBA00022747"/>
    </source>
</evidence>
<evidence type="ECO:0000256" key="4">
    <source>
        <dbReference type="SAM" id="MobiDB-lite"/>
    </source>
</evidence>
<dbReference type="CDD" id="cd17267">
    <property type="entry name" value="RMtype1_S_EcoAO83I-TRD1-CR1_like"/>
    <property type="match status" value="1"/>
</dbReference>
<dbReference type="PANTHER" id="PTHR43140:SF1">
    <property type="entry name" value="TYPE I RESTRICTION ENZYME ECOKI SPECIFICITY SUBUNIT"/>
    <property type="match status" value="1"/>
</dbReference>
<dbReference type="InterPro" id="IPR000055">
    <property type="entry name" value="Restrct_endonuc_typeI_TRD"/>
</dbReference>
<comment type="similarity">
    <text evidence="1">Belongs to the type-I restriction system S methylase family.</text>
</comment>
<sequence length="482" mass="52029">MALGLALTEESQQSFDTKQSQGLPHGWTWTTLGTVLPIQYGKALPERIRNQQGKVPVFGSSGRVGLHDEAIAPGNSLIVGRKGSAGSVHFSEVPCWPIDTAYFSEGTSAIDIRYAYWYLQLHQLGRLDQSTAIPSLSRDRYNVQPIPLAPRAEQRRIVARIDALFAEIAEGEAALAAARNGLETFRRALLKAAVTGELTADWRAACAASETGHDFLVQLLKERAGATTGRRFRRTSNATTAEAIAVEKLPDGWTWAKLCDLADIGTGGTPLRSERRFWEGGNVAWFTSAATGLPFASVPNEFITEQALEESNCRIYPAGTLLVAMYGEGKTRGQITELTVSAACNQACAALQIPEPTMKTWVKLWFGSFYLQLRKQAAGGVQPNLNLEIIKSLTLPIPPLAEIVEILSRVAEAIAASTDTLGTLDAEAADAARLKQSILKAAFEGRLVPQDPADEPASALLARLSAPAPEARRGRGARTRAK</sequence>
<feature type="compositionally biased region" description="Low complexity" evidence="4">
    <location>
        <begin position="458"/>
        <end position="469"/>
    </location>
</feature>
<dbReference type="Pfam" id="PF01420">
    <property type="entry name" value="Methylase_S"/>
    <property type="match status" value="2"/>
</dbReference>
<reference evidence="6 7" key="1">
    <citation type="submission" date="2018-06" db="EMBL/GenBank/DDBJ databases">
        <title>Genomic Encyclopedia of Archaeal and Bacterial Type Strains, Phase II (KMG-II): from individual species to whole genera.</title>
        <authorList>
            <person name="Goeker M."/>
        </authorList>
    </citation>
    <scope>NUCLEOTIDE SEQUENCE [LARGE SCALE GENOMIC DNA]</scope>
    <source>
        <strain evidence="6 7">JCM 11668</strain>
    </source>
</reference>
<proteinExistence type="inferred from homology"/>
<name>A0A318TGF5_9BRAD</name>
<accession>A0A318TGF5</accession>
<evidence type="ECO:0000313" key="6">
    <source>
        <dbReference type="EMBL" id="PYE99908.1"/>
    </source>
</evidence>
<dbReference type="InterPro" id="IPR044946">
    <property type="entry name" value="Restrct_endonuc_typeI_TRD_sf"/>
</dbReference>
<feature type="domain" description="Type I restriction modification DNA specificity" evidence="5">
    <location>
        <begin position="24"/>
        <end position="171"/>
    </location>
</feature>
<evidence type="ECO:0000259" key="5">
    <source>
        <dbReference type="Pfam" id="PF01420"/>
    </source>
</evidence>
<organism evidence="6 7">
    <name type="scientific">Rhodopseudomonas faecalis</name>
    <dbReference type="NCBI Taxonomy" id="99655"/>
    <lineage>
        <taxon>Bacteria</taxon>
        <taxon>Pseudomonadati</taxon>
        <taxon>Pseudomonadota</taxon>
        <taxon>Alphaproteobacteria</taxon>
        <taxon>Hyphomicrobiales</taxon>
        <taxon>Nitrobacteraceae</taxon>
        <taxon>Rhodopseudomonas</taxon>
    </lineage>
</organism>
<dbReference type="EMBL" id="QJTI01000036">
    <property type="protein sequence ID" value="PYE99908.1"/>
    <property type="molecule type" value="Genomic_DNA"/>
</dbReference>
<keyword evidence="3" id="KW-0238">DNA-binding</keyword>
<dbReference type="GO" id="GO:0003677">
    <property type="term" value="F:DNA binding"/>
    <property type="evidence" value="ECO:0007669"/>
    <property type="project" value="UniProtKB-KW"/>
</dbReference>
<gene>
    <name evidence="6" type="ORF">BJ122_13612</name>
</gene>
<dbReference type="InterPro" id="IPR051212">
    <property type="entry name" value="Type-I_RE_S_subunit"/>
</dbReference>
<feature type="region of interest" description="Disordered" evidence="4">
    <location>
        <begin position="458"/>
        <end position="482"/>
    </location>
</feature>
<dbReference type="OrthoDB" id="164285at2"/>
<evidence type="ECO:0000256" key="1">
    <source>
        <dbReference type="ARBA" id="ARBA00010923"/>
    </source>
</evidence>
<keyword evidence="2" id="KW-0680">Restriction system</keyword>
<evidence type="ECO:0000313" key="7">
    <source>
        <dbReference type="Proteomes" id="UP000248148"/>
    </source>
</evidence>
<keyword evidence="7" id="KW-1185">Reference proteome</keyword>
<protein>
    <submittedName>
        <fullName evidence="6">Type I restriction enzyme S subunit</fullName>
    </submittedName>
</protein>
<feature type="domain" description="Type I restriction modification DNA specificity" evidence="5">
    <location>
        <begin position="250"/>
        <end position="415"/>
    </location>
</feature>
<dbReference type="AlphaFoldDB" id="A0A318TGF5"/>
<dbReference type="Proteomes" id="UP000248148">
    <property type="component" value="Unassembled WGS sequence"/>
</dbReference>
<dbReference type="RefSeq" id="WP_110782681.1">
    <property type="nucleotide sequence ID" value="NZ_QJTI01000036.1"/>
</dbReference>
<comment type="caution">
    <text evidence="6">The sequence shown here is derived from an EMBL/GenBank/DDBJ whole genome shotgun (WGS) entry which is preliminary data.</text>
</comment>
<dbReference type="GO" id="GO:0009307">
    <property type="term" value="P:DNA restriction-modification system"/>
    <property type="evidence" value="ECO:0007669"/>
    <property type="project" value="UniProtKB-KW"/>
</dbReference>
<dbReference type="Gene3D" id="3.90.220.20">
    <property type="entry name" value="DNA methylase specificity domains"/>
    <property type="match status" value="2"/>
</dbReference>